<name>A0A803QJL7_CANSA</name>
<evidence type="ECO:0000313" key="11">
    <source>
        <dbReference type="Proteomes" id="UP000596661"/>
    </source>
</evidence>
<evidence type="ECO:0000256" key="5">
    <source>
        <dbReference type="ARBA" id="ARBA00023015"/>
    </source>
</evidence>
<keyword evidence="3 7" id="KW-0863">Zinc-finger</keyword>
<dbReference type="Proteomes" id="UP000596661">
    <property type="component" value="Unassembled WGS sequence"/>
</dbReference>
<sequence length="582" mass="65165">MATNRFLCEICGKGFQRDQNLQLHRRGHNLPWKLKQRSSKEPKKRVYVCPEKTCVHHHPSRALGDLTGIKKHFCRKHGEKKWKCEKCSKRYAVQSDWKAHSKTCGAREYKCDCGTLFSRRDSFITHRAFCDALAEETARVKAASDMNIINPIMGAAAAGNLAYHFISGPNNNFNNMTQHFPSVFKPIISSSSSASPNDNHHHEAARSQQLSLWMSDQHDQTLLISSPNNNSDALFHDHHQIRHHHHQHQHQLGNSSTVSSASEIFGTSTTTDNNPLVSCTTSSSNLPPPSEYHHQQQQQQLNWVFGSGGGGSSAQLVTVPSLYSNQLSTPSAAANMSATALLQKAAQIGATSSVDSSFLGSFGLKCNNNSNSSTITTQLQDGNNINKLCDNPEGEIFQIYPPAAKRRNIAQQVIEARNALNRIEMNDQIQAEALGVARTNLNEALLREETFWKQKSRVAWLKDGDKCTKFFMASTVIRRRKNFIQTLKADNGEWVSKMSEIAEMFISKFRNTFSRNPTTSVPEFGLVHNVQITDCDNMKLIVIPHEKEIEDCLRSMGHGKAPGPDGMPTGFYLQHWQTIDQE</sequence>
<dbReference type="SUPFAM" id="SSF57667">
    <property type="entry name" value="beta-beta-alpha zinc fingers"/>
    <property type="match status" value="1"/>
</dbReference>
<feature type="domain" description="C2H2-type" evidence="9">
    <location>
        <begin position="6"/>
        <end position="28"/>
    </location>
</feature>
<dbReference type="Gene3D" id="3.30.160.60">
    <property type="entry name" value="Classic Zinc Finger"/>
    <property type="match status" value="2"/>
</dbReference>
<dbReference type="FunFam" id="3.30.160.60:FF:000449">
    <property type="entry name" value="Zinc finger protein MAGPIE"/>
    <property type="match status" value="1"/>
</dbReference>
<evidence type="ECO:0000256" key="4">
    <source>
        <dbReference type="ARBA" id="ARBA00022833"/>
    </source>
</evidence>
<dbReference type="InterPro" id="IPR055186">
    <property type="entry name" value="C2H2-2nd_BIRD-IDD"/>
</dbReference>
<evidence type="ECO:0000313" key="10">
    <source>
        <dbReference type="EnsemblPlants" id="cds.evm.model.10.1403"/>
    </source>
</evidence>
<feature type="compositionally biased region" description="Polar residues" evidence="8">
    <location>
        <begin position="252"/>
        <end position="285"/>
    </location>
</feature>
<dbReference type="EnsemblPlants" id="evm.model.10.1403">
    <property type="protein sequence ID" value="cds.evm.model.10.1403"/>
    <property type="gene ID" value="evm.TU.10.1403"/>
</dbReference>
<evidence type="ECO:0000259" key="9">
    <source>
        <dbReference type="PROSITE" id="PS50157"/>
    </source>
</evidence>
<dbReference type="Pfam" id="PF22995">
    <property type="entry name" value="C2CH-3rd_BIRD-IDD"/>
    <property type="match status" value="1"/>
</dbReference>
<feature type="region of interest" description="Disordered" evidence="8">
    <location>
        <begin position="187"/>
        <end position="208"/>
    </location>
</feature>
<reference evidence="10" key="1">
    <citation type="submission" date="2021-03" db="UniProtKB">
        <authorList>
            <consortium name="EnsemblPlants"/>
        </authorList>
    </citation>
    <scope>IDENTIFICATION</scope>
</reference>
<dbReference type="GO" id="GO:0003700">
    <property type="term" value="F:DNA-binding transcription factor activity"/>
    <property type="evidence" value="ECO:0007669"/>
    <property type="project" value="TreeGrafter"/>
</dbReference>
<dbReference type="PROSITE" id="PS00028">
    <property type="entry name" value="ZINC_FINGER_C2H2_1"/>
    <property type="match status" value="1"/>
</dbReference>
<dbReference type="SMART" id="SM00355">
    <property type="entry name" value="ZnF_C2H2"/>
    <property type="match status" value="2"/>
</dbReference>
<dbReference type="EMBL" id="UZAU01000821">
    <property type="status" value="NOT_ANNOTATED_CDS"/>
    <property type="molecule type" value="Genomic_DNA"/>
</dbReference>
<dbReference type="GO" id="GO:0005634">
    <property type="term" value="C:nucleus"/>
    <property type="evidence" value="ECO:0007669"/>
    <property type="project" value="TreeGrafter"/>
</dbReference>
<dbReference type="PANTHER" id="PTHR10593">
    <property type="entry name" value="SERINE/THREONINE-PROTEIN KINASE RIO"/>
    <property type="match status" value="1"/>
</dbReference>
<evidence type="ECO:0000256" key="2">
    <source>
        <dbReference type="ARBA" id="ARBA00022737"/>
    </source>
</evidence>
<proteinExistence type="predicted"/>
<dbReference type="PANTHER" id="PTHR10593:SF239">
    <property type="entry name" value="C2H2-TYPE DOMAIN-CONTAINING PROTEIN"/>
    <property type="match status" value="1"/>
</dbReference>
<evidence type="ECO:0000256" key="8">
    <source>
        <dbReference type="SAM" id="MobiDB-lite"/>
    </source>
</evidence>
<dbReference type="Gramene" id="evm.model.10.1403">
    <property type="protein sequence ID" value="cds.evm.model.10.1403"/>
    <property type="gene ID" value="evm.TU.10.1403"/>
</dbReference>
<dbReference type="FunFam" id="3.30.160.60:FF:000131">
    <property type="entry name" value="protein indeterminate-domain 5, chloroplastic-like"/>
    <property type="match status" value="1"/>
</dbReference>
<dbReference type="GO" id="GO:0008270">
    <property type="term" value="F:zinc ion binding"/>
    <property type="evidence" value="ECO:0007669"/>
    <property type="project" value="UniProtKB-KW"/>
</dbReference>
<dbReference type="InterPro" id="IPR013087">
    <property type="entry name" value="Znf_C2H2_type"/>
</dbReference>
<keyword evidence="11" id="KW-1185">Reference proteome</keyword>
<keyword evidence="5" id="KW-0805">Transcription regulation</keyword>
<keyword evidence="6" id="KW-0804">Transcription</keyword>
<dbReference type="Pfam" id="PF22992">
    <property type="entry name" value="C2CH-4th_BIRD-IDD"/>
    <property type="match status" value="1"/>
</dbReference>
<evidence type="ECO:0000256" key="7">
    <source>
        <dbReference type="PROSITE-ProRule" id="PRU00042"/>
    </source>
</evidence>
<dbReference type="InterPro" id="IPR055185">
    <property type="entry name" value="C2CH-4th_BIRD-IDD"/>
</dbReference>
<keyword evidence="1" id="KW-0479">Metal-binding</keyword>
<evidence type="ECO:0000256" key="1">
    <source>
        <dbReference type="ARBA" id="ARBA00022723"/>
    </source>
</evidence>
<keyword evidence="2" id="KW-0677">Repeat</keyword>
<dbReference type="InterPro" id="IPR031140">
    <property type="entry name" value="IDD1-16"/>
</dbReference>
<dbReference type="PROSITE" id="PS50157">
    <property type="entry name" value="ZINC_FINGER_C2H2_2"/>
    <property type="match status" value="1"/>
</dbReference>
<keyword evidence="4" id="KW-0862">Zinc</keyword>
<evidence type="ECO:0000256" key="3">
    <source>
        <dbReference type="ARBA" id="ARBA00022771"/>
    </source>
</evidence>
<dbReference type="Pfam" id="PF22996">
    <property type="entry name" value="C2H2-2nd_BIRD-IDD"/>
    <property type="match status" value="1"/>
</dbReference>
<feature type="region of interest" description="Disordered" evidence="8">
    <location>
        <begin position="242"/>
        <end position="292"/>
    </location>
</feature>
<evidence type="ECO:0000256" key="6">
    <source>
        <dbReference type="ARBA" id="ARBA00023163"/>
    </source>
</evidence>
<accession>A0A803QJL7</accession>
<dbReference type="InterPro" id="IPR055187">
    <property type="entry name" value="C2CH-3rd_BIRD-IDD"/>
</dbReference>
<protein>
    <recommendedName>
        <fullName evidence="9">C2H2-type domain-containing protein</fullName>
    </recommendedName>
</protein>
<organism evidence="10 11">
    <name type="scientific">Cannabis sativa</name>
    <name type="common">Hemp</name>
    <name type="synonym">Marijuana</name>
    <dbReference type="NCBI Taxonomy" id="3483"/>
    <lineage>
        <taxon>Eukaryota</taxon>
        <taxon>Viridiplantae</taxon>
        <taxon>Streptophyta</taxon>
        <taxon>Embryophyta</taxon>
        <taxon>Tracheophyta</taxon>
        <taxon>Spermatophyta</taxon>
        <taxon>Magnoliopsida</taxon>
        <taxon>eudicotyledons</taxon>
        <taxon>Gunneridae</taxon>
        <taxon>Pentapetalae</taxon>
        <taxon>rosids</taxon>
        <taxon>fabids</taxon>
        <taxon>Rosales</taxon>
        <taxon>Cannabaceae</taxon>
        <taxon>Cannabis</taxon>
    </lineage>
</organism>
<dbReference type="AlphaFoldDB" id="A0A803QJL7"/>
<dbReference type="InterPro" id="IPR036236">
    <property type="entry name" value="Znf_C2H2_sf"/>
</dbReference>